<dbReference type="Gene3D" id="2.40.110.10">
    <property type="entry name" value="Butyryl-CoA Dehydrogenase, subunit A, domain 2"/>
    <property type="match status" value="1"/>
</dbReference>
<evidence type="ECO:0008006" key="3">
    <source>
        <dbReference type="Google" id="ProtNLM"/>
    </source>
</evidence>
<dbReference type="InterPro" id="IPR009100">
    <property type="entry name" value="AcylCoA_DH/oxidase_NM_dom_sf"/>
</dbReference>
<dbReference type="Proteomes" id="UP000198649">
    <property type="component" value="Unassembled WGS sequence"/>
</dbReference>
<accession>A0A1I3JS87</accession>
<proteinExistence type="predicted"/>
<protein>
    <recommendedName>
        <fullName evidence="3">Acyl-CoA dehydrogenase</fullName>
    </recommendedName>
</protein>
<name>A0A1I3JS87_9ACTN</name>
<keyword evidence="2" id="KW-1185">Reference proteome</keyword>
<dbReference type="OrthoDB" id="107064at2"/>
<dbReference type="AlphaFoldDB" id="A0A1I3JS87"/>
<dbReference type="InterPro" id="IPR046373">
    <property type="entry name" value="Acyl-CoA_Oxase/DH_mid-dom_sf"/>
</dbReference>
<dbReference type="GO" id="GO:0016627">
    <property type="term" value="F:oxidoreductase activity, acting on the CH-CH group of donors"/>
    <property type="evidence" value="ECO:0007669"/>
    <property type="project" value="InterPro"/>
</dbReference>
<dbReference type="RefSeq" id="WP_091114335.1">
    <property type="nucleotide sequence ID" value="NZ_BKAF01000013.1"/>
</dbReference>
<dbReference type="STRING" id="1005945.SAMN05216561_1114"/>
<evidence type="ECO:0000313" key="1">
    <source>
        <dbReference type="EMBL" id="SFI62878.1"/>
    </source>
</evidence>
<reference evidence="1 2" key="1">
    <citation type="submission" date="2016-10" db="EMBL/GenBank/DDBJ databases">
        <authorList>
            <person name="de Groot N.N."/>
        </authorList>
    </citation>
    <scope>NUCLEOTIDE SEQUENCE [LARGE SCALE GENOMIC DNA]</scope>
    <source>
        <strain evidence="1 2">CGMCC 1.11156</strain>
    </source>
</reference>
<evidence type="ECO:0000313" key="2">
    <source>
        <dbReference type="Proteomes" id="UP000198649"/>
    </source>
</evidence>
<gene>
    <name evidence="1" type="ORF">SAMN05216561_1114</name>
</gene>
<organism evidence="1 2">
    <name type="scientific">Nocardioides psychrotolerans</name>
    <dbReference type="NCBI Taxonomy" id="1005945"/>
    <lineage>
        <taxon>Bacteria</taxon>
        <taxon>Bacillati</taxon>
        <taxon>Actinomycetota</taxon>
        <taxon>Actinomycetes</taxon>
        <taxon>Propionibacteriales</taxon>
        <taxon>Nocardioidaceae</taxon>
        <taxon>Nocardioides</taxon>
    </lineage>
</organism>
<dbReference type="EMBL" id="FOQG01000011">
    <property type="protein sequence ID" value="SFI62878.1"/>
    <property type="molecule type" value="Genomic_DNA"/>
</dbReference>
<sequence length="349" mass="36774">MTERQDVLLTFHRDPVPVLDLVHAVLHAVPATAGPLEPLGHGLTDGVPQPGAGETMERWEVLATLGAHDLQVARAAEPHLDALAILDEAGRSDLTGPELRWGVFAAEGPGLRLTAEQHDDDTWTLSGTKPWCSLGSQLERALVTAWVDEERRGMFAVDLTDPRVTPAGTGQSWAPSGLRDIPSGSLAFDAVDARPVGDPGWYLRRDGFGWGGIGVAAVWYGGAVAVHRRMLRQAGGRALDQVGLAHLGAADACLHGARAVLAESAAAVDAGLVTGPAGRVAALRVRQVVADAVEAVLLHAAHALGPAPLVEAEHARRVADLQLYVRQHHAERDAAALGRALTEPTEATR</sequence>
<dbReference type="SUPFAM" id="SSF56645">
    <property type="entry name" value="Acyl-CoA dehydrogenase NM domain-like"/>
    <property type="match status" value="1"/>
</dbReference>